<dbReference type="Proteomes" id="UP000243459">
    <property type="component" value="Chromosome 4"/>
</dbReference>
<feature type="compositionally biased region" description="Pro residues" evidence="1">
    <location>
        <begin position="47"/>
        <end position="63"/>
    </location>
</feature>
<protein>
    <submittedName>
        <fullName evidence="2">Uncharacterized protein</fullName>
    </submittedName>
</protein>
<gene>
    <name evidence="2" type="ORF">A4U43_C04F23290</name>
</gene>
<proteinExistence type="predicted"/>
<evidence type="ECO:0000256" key="1">
    <source>
        <dbReference type="SAM" id="MobiDB-lite"/>
    </source>
</evidence>
<feature type="compositionally biased region" description="Polar residues" evidence="1">
    <location>
        <begin position="131"/>
        <end position="146"/>
    </location>
</feature>
<feature type="region of interest" description="Disordered" evidence="1">
    <location>
        <begin position="1"/>
        <end position="195"/>
    </location>
</feature>
<accession>A0A5P1F3Q0</accession>
<feature type="compositionally biased region" description="Low complexity" evidence="1">
    <location>
        <begin position="13"/>
        <end position="30"/>
    </location>
</feature>
<evidence type="ECO:0000313" key="2">
    <source>
        <dbReference type="EMBL" id="ONK72792.1"/>
    </source>
</evidence>
<dbReference type="Gramene" id="ONK72792">
    <property type="protein sequence ID" value="ONK72792"/>
    <property type="gene ID" value="A4U43_C04F23290"/>
</dbReference>
<name>A0A5P1F3Q0_ASPOF</name>
<keyword evidence="3" id="KW-1185">Reference proteome</keyword>
<organism evidence="2 3">
    <name type="scientific">Asparagus officinalis</name>
    <name type="common">Garden asparagus</name>
    <dbReference type="NCBI Taxonomy" id="4686"/>
    <lineage>
        <taxon>Eukaryota</taxon>
        <taxon>Viridiplantae</taxon>
        <taxon>Streptophyta</taxon>
        <taxon>Embryophyta</taxon>
        <taxon>Tracheophyta</taxon>
        <taxon>Spermatophyta</taxon>
        <taxon>Magnoliopsida</taxon>
        <taxon>Liliopsida</taxon>
        <taxon>Asparagales</taxon>
        <taxon>Asparagaceae</taxon>
        <taxon>Asparagoideae</taxon>
        <taxon>Asparagus</taxon>
    </lineage>
</organism>
<feature type="compositionally biased region" description="Polar residues" evidence="1">
    <location>
        <begin position="99"/>
        <end position="108"/>
    </location>
</feature>
<sequence length="223" mass="23905">MTSPAASLHELHQSPPLQPTSLTPPSLSSTPPLPLHHLADPSLAAPPLTPSSACPPLPPPRPANAPTATPAQGPHPPHHRLPVTVPLLRPTRSHRRSFSESAQLTAAPNFSPERYLNPQPTGILSQRRPGQPSTQAPLPCSSTSLRRCSKARSTAAKLRLHPVLPRRAPPSRATAQAHPFRHDEPRPSPQLISPPAVPFSVLLRRLEPDSTTASPLPLAVRPR</sequence>
<dbReference type="EMBL" id="CM007384">
    <property type="protein sequence ID" value="ONK72792.1"/>
    <property type="molecule type" value="Genomic_DNA"/>
</dbReference>
<evidence type="ECO:0000313" key="3">
    <source>
        <dbReference type="Proteomes" id="UP000243459"/>
    </source>
</evidence>
<reference evidence="3" key="1">
    <citation type="journal article" date="2017" name="Nat. Commun.">
        <title>The asparagus genome sheds light on the origin and evolution of a young Y chromosome.</title>
        <authorList>
            <person name="Harkess A."/>
            <person name="Zhou J."/>
            <person name="Xu C."/>
            <person name="Bowers J.E."/>
            <person name="Van der Hulst R."/>
            <person name="Ayyampalayam S."/>
            <person name="Mercati F."/>
            <person name="Riccardi P."/>
            <person name="McKain M.R."/>
            <person name="Kakrana A."/>
            <person name="Tang H."/>
            <person name="Ray J."/>
            <person name="Groenendijk J."/>
            <person name="Arikit S."/>
            <person name="Mathioni S.M."/>
            <person name="Nakano M."/>
            <person name="Shan H."/>
            <person name="Telgmann-Rauber A."/>
            <person name="Kanno A."/>
            <person name="Yue Z."/>
            <person name="Chen H."/>
            <person name="Li W."/>
            <person name="Chen Y."/>
            <person name="Xu X."/>
            <person name="Zhang Y."/>
            <person name="Luo S."/>
            <person name="Chen H."/>
            <person name="Gao J."/>
            <person name="Mao Z."/>
            <person name="Pires J.C."/>
            <person name="Luo M."/>
            <person name="Kudrna D."/>
            <person name="Wing R.A."/>
            <person name="Meyers B.C."/>
            <person name="Yi K."/>
            <person name="Kong H."/>
            <person name="Lavrijsen P."/>
            <person name="Sunseri F."/>
            <person name="Falavigna A."/>
            <person name="Ye Y."/>
            <person name="Leebens-Mack J.H."/>
            <person name="Chen G."/>
        </authorList>
    </citation>
    <scope>NUCLEOTIDE SEQUENCE [LARGE SCALE GENOMIC DNA]</scope>
    <source>
        <strain evidence="3">cv. DH0086</strain>
    </source>
</reference>
<dbReference type="AlphaFoldDB" id="A0A5P1F3Q0"/>